<dbReference type="AlphaFoldDB" id="A0A078BBF6"/>
<accession>A0A078BBF6</accession>
<organism evidence="1 2">
    <name type="scientific">Stylonychia lemnae</name>
    <name type="common">Ciliate</name>
    <dbReference type="NCBI Taxonomy" id="5949"/>
    <lineage>
        <taxon>Eukaryota</taxon>
        <taxon>Sar</taxon>
        <taxon>Alveolata</taxon>
        <taxon>Ciliophora</taxon>
        <taxon>Intramacronucleata</taxon>
        <taxon>Spirotrichea</taxon>
        <taxon>Stichotrichia</taxon>
        <taxon>Sporadotrichida</taxon>
        <taxon>Oxytrichidae</taxon>
        <taxon>Stylonychinae</taxon>
        <taxon>Stylonychia</taxon>
    </lineage>
</organism>
<keyword evidence="2" id="KW-1185">Reference proteome</keyword>
<dbReference type="InParanoid" id="A0A078BBF6"/>
<reference evidence="1 2" key="1">
    <citation type="submission" date="2014-06" db="EMBL/GenBank/DDBJ databases">
        <authorList>
            <person name="Swart Estienne"/>
        </authorList>
    </citation>
    <scope>NUCLEOTIDE SEQUENCE [LARGE SCALE GENOMIC DNA]</scope>
    <source>
        <strain evidence="1 2">130c</strain>
    </source>
</reference>
<proteinExistence type="predicted"/>
<dbReference type="EMBL" id="CCKQ01018883">
    <property type="protein sequence ID" value="CDW90883.1"/>
    <property type="molecule type" value="Genomic_DNA"/>
</dbReference>
<name>A0A078BBF6_STYLE</name>
<dbReference type="Proteomes" id="UP000039865">
    <property type="component" value="Unassembled WGS sequence"/>
</dbReference>
<gene>
    <name evidence="1" type="primary">Contig7298.g7798</name>
    <name evidence="1" type="ORF">STYLEM_20030</name>
</gene>
<protein>
    <submittedName>
        <fullName evidence="1">Uncharacterized protein</fullName>
    </submittedName>
</protein>
<sequence>MAEQSAGFRYTSLPSCRTRCSHLLHRQRWRHIATAENFTAGLVYTPNGGSRVNALQDEDVLTGSNTSAAANNKLTATVGNSNDNGAPIITPTLKNIQTATFSFTGSADDNNINNNAVVAIDLQDGTGLKTIGINRIASTAGTNVARIENIKQAVETLNLTNTNANNAGTVEFSFGNGTLLGANTATLNLSDVQVGTVNIGQNVSGTSAAGVANQGYETLTINSTGNTNNIGSLNLPMDTGTAGKVIITGDKDLTLAQTSNVVNGAVCPPLMHPHSKAN</sequence>
<evidence type="ECO:0000313" key="2">
    <source>
        <dbReference type="Proteomes" id="UP000039865"/>
    </source>
</evidence>
<evidence type="ECO:0000313" key="1">
    <source>
        <dbReference type="EMBL" id="CDW90883.1"/>
    </source>
</evidence>